<keyword evidence="2" id="KW-1185">Reference proteome</keyword>
<evidence type="ECO:0000313" key="1">
    <source>
        <dbReference type="EMBL" id="RFU81494.1"/>
    </source>
</evidence>
<dbReference type="EMBL" id="PXOA01000045">
    <property type="protein sequence ID" value="RFU81494.1"/>
    <property type="molecule type" value="Genomic_DNA"/>
</dbReference>
<protein>
    <submittedName>
        <fullName evidence="1">Uncharacterized protein</fullName>
    </submittedName>
</protein>
<organism evidence="1 2">
    <name type="scientific">Trichoderma arundinaceum</name>
    <dbReference type="NCBI Taxonomy" id="490622"/>
    <lineage>
        <taxon>Eukaryota</taxon>
        <taxon>Fungi</taxon>
        <taxon>Dikarya</taxon>
        <taxon>Ascomycota</taxon>
        <taxon>Pezizomycotina</taxon>
        <taxon>Sordariomycetes</taxon>
        <taxon>Hypocreomycetidae</taxon>
        <taxon>Hypocreales</taxon>
        <taxon>Hypocreaceae</taxon>
        <taxon>Trichoderma</taxon>
    </lineage>
</organism>
<evidence type="ECO:0000313" key="2">
    <source>
        <dbReference type="Proteomes" id="UP000266272"/>
    </source>
</evidence>
<gene>
    <name evidence="1" type="ORF">TARUN_716</name>
</gene>
<comment type="caution">
    <text evidence="1">The sequence shown here is derived from an EMBL/GenBank/DDBJ whole genome shotgun (WGS) entry which is preliminary data.</text>
</comment>
<dbReference type="AlphaFoldDB" id="A0A395NZL1"/>
<name>A0A395NZL1_TRIAR</name>
<dbReference type="OrthoDB" id="10424466at2759"/>
<proteinExistence type="predicted"/>
<reference evidence="1 2" key="1">
    <citation type="journal article" date="2018" name="PLoS Pathog.">
        <title>Evolution of structural diversity of trichothecenes, a family of toxins produced by plant pathogenic and entomopathogenic fungi.</title>
        <authorList>
            <person name="Proctor R.H."/>
            <person name="McCormick S.P."/>
            <person name="Kim H.S."/>
            <person name="Cardoza R.E."/>
            <person name="Stanley A.M."/>
            <person name="Lindo L."/>
            <person name="Kelly A."/>
            <person name="Brown D.W."/>
            <person name="Lee T."/>
            <person name="Vaughan M.M."/>
            <person name="Alexander N.J."/>
            <person name="Busman M."/>
            <person name="Gutierrez S."/>
        </authorList>
    </citation>
    <scope>NUCLEOTIDE SEQUENCE [LARGE SCALE GENOMIC DNA]</scope>
    <source>
        <strain evidence="1 2">IBT 40837</strain>
    </source>
</reference>
<sequence length="94" mass="11106">MASIGGSEFDCIVVCDTETERQELVKELRRFEGYRIREERRDWVNMAYTGPTLDGDVLPQEYMNLHDCLVERGFVQKYSYWGSRRFEKSRDGNA</sequence>
<dbReference type="Proteomes" id="UP000266272">
    <property type="component" value="Unassembled WGS sequence"/>
</dbReference>
<accession>A0A395NZL1</accession>